<keyword evidence="3" id="KW-1185">Reference proteome</keyword>
<dbReference type="AlphaFoldDB" id="A0AAN1VYN7"/>
<dbReference type="SMART" id="SM00387">
    <property type="entry name" value="HATPase_c"/>
    <property type="match status" value="1"/>
</dbReference>
<dbReference type="GO" id="GO:0000155">
    <property type="term" value="F:phosphorelay sensor kinase activity"/>
    <property type="evidence" value="ECO:0007669"/>
    <property type="project" value="TreeGrafter"/>
</dbReference>
<reference evidence="2 3" key="1">
    <citation type="submission" date="2019-03" db="EMBL/GenBank/DDBJ databases">
        <title>Complete genome sequence of Ferrigenium kumadai strain An22, a microaerophilic iron-oxidizing bacterium isolated from a paddy field soil.</title>
        <authorList>
            <person name="Watanabe T."/>
            <person name="Asakawa S."/>
        </authorList>
    </citation>
    <scope>NUCLEOTIDE SEQUENCE [LARGE SCALE GENOMIC DNA]</scope>
    <source>
        <strain evidence="2 3">An22</strain>
    </source>
</reference>
<dbReference type="InterPro" id="IPR005467">
    <property type="entry name" value="His_kinase_dom"/>
</dbReference>
<dbReference type="KEGG" id="fku:FGKAn22_00670"/>
<evidence type="ECO:0000259" key="1">
    <source>
        <dbReference type="PROSITE" id="PS50109"/>
    </source>
</evidence>
<dbReference type="Proteomes" id="UP001319121">
    <property type="component" value="Chromosome"/>
</dbReference>
<dbReference type="GO" id="GO:0005886">
    <property type="term" value="C:plasma membrane"/>
    <property type="evidence" value="ECO:0007669"/>
    <property type="project" value="TreeGrafter"/>
</dbReference>
<proteinExistence type="predicted"/>
<feature type="domain" description="Histidine kinase" evidence="1">
    <location>
        <begin position="14"/>
        <end position="229"/>
    </location>
</feature>
<dbReference type="SUPFAM" id="SSF55874">
    <property type="entry name" value="ATPase domain of HSP90 chaperone/DNA topoisomerase II/histidine kinase"/>
    <property type="match status" value="1"/>
</dbReference>
<evidence type="ECO:0000313" key="3">
    <source>
        <dbReference type="Proteomes" id="UP001319121"/>
    </source>
</evidence>
<dbReference type="PROSITE" id="PS50109">
    <property type="entry name" value="HIS_KIN"/>
    <property type="match status" value="1"/>
</dbReference>
<evidence type="ECO:0000313" key="2">
    <source>
        <dbReference type="EMBL" id="BBI98374.1"/>
    </source>
</evidence>
<dbReference type="Pfam" id="PF02518">
    <property type="entry name" value="HATPase_c"/>
    <property type="match status" value="1"/>
</dbReference>
<dbReference type="InterPro" id="IPR036890">
    <property type="entry name" value="HATPase_C_sf"/>
</dbReference>
<keyword evidence="2" id="KW-0418">Kinase</keyword>
<keyword evidence="2" id="KW-0808">Transferase</keyword>
<accession>A0AAN1VYN7</accession>
<name>A0AAN1VYN7_9PROT</name>
<organism evidence="2 3">
    <name type="scientific">Ferrigenium kumadai</name>
    <dbReference type="NCBI Taxonomy" id="1682490"/>
    <lineage>
        <taxon>Bacteria</taxon>
        <taxon>Pseudomonadati</taxon>
        <taxon>Pseudomonadota</taxon>
        <taxon>Betaproteobacteria</taxon>
        <taxon>Nitrosomonadales</taxon>
        <taxon>Gallionellaceae</taxon>
        <taxon>Ferrigenium</taxon>
    </lineage>
</organism>
<dbReference type="PANTHER" id="PTHR45569">
    <property type="entry name" value="SENSOR PROTEIN KDPD"/>
    <property type="match status" value="1"/>
</dbReference>
<protein>
    <submittedName>
        <fullName evidence="2">Sensor histidine kinase</fullName>
    </submittedName>
</protein>
<dbReference type="EMBL" id="AP019536">
    <property type="protein sequence ID" value="BBI98374.1"/>
    <property type="molecule type" value="Genomic_DNA"/>
</dbReference>
<dbReference type="RefSeq" id="WP_212786021.1">
    <property type="nucleotide sequence ID" value="NZ_AP019536.1"/>
</dbReference>
<sequence length="229" mass="25173">MNQEDIDFSDFIASSIHDMKNSLNIQIGFLEELMGECRNKVDGSMLGQLGHTIYEANRMNVNLIQILSLYKLGKSIYPMDIAEQSVKEVLDEVVLQNQSIMGFKGITVSVACDEDCYWYFDRDLVTGVLVNALNNAYNYTTDKIRVVAQVRDGMLEMRVEDNGRGYPKSLLQENVASNKGVSFSSGSTGLGFYFSSRVAGMHKNGGKQGALSIENGGAYGGGCFVLTLP</sequence>
<dbReference type="Gene3D" id="3.30.565.10">
    <property type="entry name" value="Histidine kinase-like ATPase, C-terminal domain"/>
    <property type="match status" value="1"/>
</dbReference>
<dbReference type="PANTHER" id="PTHR45569:SF1">
    <property type="entry name" value="SENSOR PROTEIN KDPD"/>
    <property type="match status" value="1"/>
</dbReference>
<gene>
    <name evidence="2" type="ORF">FGKAn22_00670</name>
</gene>
<dbReference type="InterPro" id="IPR003594">
    <property type="entry name" value="HATPase_dom"/>
</dbReference>
<dbReference type="InterPro" id="IPR052023">
    <property type="entry name" value="Histidine_kinase_KdpD"/>
</dbReference>